<dbReference type="Gene3D" id="1.10.10.10">
    <property type="entry name" value="Winged helix-like DNA-binding domain superfamily/Winged helix DNA-binding domain"/>
    <property type="match status" value="1"/>
</dbReference>
<dbReference type="KEGG" id="apoc:APORC_1072"/>
<dbReference type="GO" id="GO:0006355">
    <property type="term" value="P:regulation of DNA-templated transcription"/>
    <property type="evidence" value="ECO:0007669"/>
    <property type="project" value="UniProtKB-ARBA"/>
</dbReference>
<evidence type="ECO:0000259" key="4">
    <source>
        <dbReference type="PROSITE" id="PS51118"/>
    </source>
</evidence>
<dbReference type="PANTHER" id="PTHR33204">
    <property type="entry name" value="TRANSCRIPTIONAL REGULATOR, MARR FAMILY"/>
    <property type="match status" value="1"/>
</dbReference>
<dbReference type="InterPro" id="IPR011991">
    <property type="entry name" value="ArsR-like_HTH"/>
</dbReference>
<dbReference type="InterPro" id="IPR036390">
    <property type="entry name" value="WH_DNA-bd_sf"/>
</dbReference>
<dbReference type="RefSeq" id="WP_066172997.1">
    <property type="nucleotide sequence ID" value="NZ_CP036246.2"/>
</dbReference>
<evidence type="ECO:0000313" key="6">
    <source>
        <dbReference type="EMBL" id="QEP40672.1"/>
    </source>
</evidence>
<evidence type="ECO:0000313" key="7">
    <source>
        <dbReference type="Proteomes" id="UP000093159"/>
    </source>
</evidence>
<dbReference type="Pfam" id="PF01638">
    <property type="entry name" value="HxlR"/>
    <property type="match status" value="1"/>
</dbReference>
<dbReference type="GO" id="GO:0003677">
    <property type="term" value="F:DNA binding"/>
    <property type="evidence" value="ECO:0007669"/>
    <property type="project" value="UniProtKB-KW"/>
</dbReference>
<evidence type="ECO:0000313" key="8">
    <source>
        <dbReference type="Proteomes" id="UP000322644"/>
    </source>
</evidence>
<sequence length="113" mass="13134">MIELNGKKYICPSQIPIHIVDDKWKFLIIWYLASKPLRVSELSQKINDISQRTLSRKLKDLEEASLVKREVFAEVPPKVEYSLTNHGVKLLEIFNILSTWGEQYAKDMGAKLF</sequence>
<evidence type="ECO:0000256" key="2">
    <source>
        <dbReference type="ARBA" id="ARBA00023125"/>
    </source>
</evidence>
<dbReference type="PROSITE" id="PS51118">
    <property type="entry name" value="HTH_HXLR"/>
    <property type="match status" value="1"/>
</dbReference>
<keyword evidence="7" id="KW-1185">Reference proteome</keyword>
<evidence type="ECO:0000256" key="3">
    <source>
        <dbReference type="ARBA" id="ARBA00023163"/>
    </source>
</evidence>
<dbReference type="PANTHER" id="PTHR33204:SF29">
    <property type="entry name" value="TRANSCRIPTIONAL REGULATOR"/>
    <property type="match status" value="1"/>
</dbReference>
<dbReference type="Proteomes" id="UP000322644">
    <property type="component" value="Chromosome"/>
</dbReference>
<name>A0A1C0B053_9BACT</name>
<reference evidence="6 8" key="3">
    <citation type="submission" date="2019-09" db="EMBL/GenBank/DDBJ databases">
        <title>Taxonomic note: a critical rebuttal of the proposed division of the genus Arcobacter into six genera, emended descriptions of Arcobacter anaerophilus and the genus Arcobacter, and an assessment of genus-level boundaries for Epsilonproteobacteria using in silico genomic comparator tools.</title>
        <authorList>
            <person name="On S.L.W."/>
            <person name="Miller W.G."/>
            <person name="Biggs P."/>
            <person name="Cornelius A."/>
            <person name="Vandamme P."/>
        </authorList>
    </citation>
    <scope>NUCLEOTIDE SEQUENCE [LARGE SCALE GENOMIC DNA]</scope>
    <source>
        <strain evidence="6 8">CCUG 56899</strain>
    </source>
</reference>
<evidence type="ECO:0000256" key="1">
    <source>
        <dbReference type="ARBA" id="ARBA00023015"/>
    </source>
</evidence>
<feature type="domain" description="HTH hxlR-type" evidence="4">
    <location>
        <begin position="11"/>
        <end position="109"/>
    </location>
</feature>
<dbReference type="InterPro" id="IPR036388">
    <property type="entry name" value="WH-like_DNA-bd_sf"/>
</dbReference>
<dbReference type="OrthoDB" id="9800350at2"/>
<keyword evidence="3" id="KW-0804">Transcription</keyword>
<proteinExistence type="predicted"/>
<dbReference type="CDD" id="cd00090">
    <property type="entry name" value="HTH_ARSR"/>
    <property type="match status" value="1"/>
</dbReference>
<reference evidence="5 7" key="1">
    <citation type="submission" date="2015-05" db="EMBL/GenBank/DDBJ databases">
        <authorList>
            <person name="Rovetto F."/>
            <person name="Cocolin L."/>
            <person name="Illeghems K."/>
            <person name="Van Nieuwerburgh F."/>
            <person name="Houf K."/>
        </authorList>
    </citation>
    <scope>NUCLEOTIDE SEQUENCE [LARGE SCALE GENOMIC DNA]</scope>
    <source>
        <strain evidence="5 7">117434</strain>
    </source>
</reference>
<accession>A0A1C0B053</accession>
<organism evidence="6 8">
    <name type="scientific">Arcobacter porcinus</name>
    <dbReference type="NCBI Taxonomy" id="1935204"/>
    <lineage>
        <taxon>Bacteria</taxon>
        <taxon>Pseudomonadati</taxon>
        <taxon>Campylobacterota</taxon>
        <taxon>Epsilonproteobacteria</taxon>
        <taxon>Campylobacterales</taxon>
        <taxon>Arcobacteraceae</taxon>
        <taxon>Arcobacter</taxon>
    </lineage>
</organism>
<dbReference type="SUPFAM" id="SSF46785">
    <property type="entry name" value="Winged helix' DNA-binding domain"/>
    <property type="match status" value="1"/>
</dbReference>
<evidence type="ECO:0000313" key="5">
    <source>
        <dbReference type="EMBL" id="OCL93090.1"/>
    </source>
</evidence>
<gene>
    <name evidence="5" type="primary">hxlR</name>
    <name evidence="5" type="ORF">AAX28_00632</name>
    <name evidence="6" type="ORF">APORC_1072</name>
</gene>
<dbReference type="EMBL" id="CP036246">
    <property type="protein sequence ID" value="QEP40672.1"/>
    <property type="molecule type" value="Genomic_DNA"/>
</dbReference>
<keyword evidence="1" id="KW-0805">Transcription regulation</keyword>
<protein>
    <submittedName>
        <fullName evidence="5">HTH-type transcriptional activator HxlR</fullName>
    </submittedName>
    <submittedName>
        <fullName evidence="6">Transcriptional regulator, HxlR family</fullName>
    </submittedName>
</protein>
<dbReference type="EMBL" id="LDIR01000001">
    <property type="protein sequence ID" value="OCL93090.1"/>
    <property type="molecule type" value="Genomic_DNA"/>
</dbReference>
<dbReference type="InterPro" id="IPR002577">
    <property type="entry name" value="HTH_HxlR"/>
</dbReference>
<dbReference type="Proteomes" id="UP000093159">
    <property type="component" value="Unassembled WGS sequence"/>
</dbReference>
<keyword evidence="2" id="KW-0238">DNA-binding</keyword>
<reference evidence="6 8" key="2">
    <citation type="submission" date="2019-09" db="EMBL/GenBank/DDBJ databases">
        <title>Complete genome sequencing of four Arcobacter species reveals a diverse suite of mobile elements.</title>
        <authorList>
            <person name="Miller W.G."/>
            <person name="Yee E."/>
            <person name="Bono J.L."/>
        </authorList>
    </citation>
    <scope>NUCLEOTIDE SEQUENCE [LARGE SCALE GENOMIC DNA]</scope>
    <source>
        <strain evidence="6 8">CCUG 56899</strain>
    </source>
</reference>
<dbReference type="AlphaFoldDB" id="A0A1C0B053"/>